<sequence length="325" mass="35419">MLAVVPQTAAALQIDVGPDRHRPHFTHQSDRIWAETNCYLDLWIEILNGLGLNPVPSFAALLSADHDGLGWTFGKQQPEDLRRLYGLEVGEENSWLPVLDLVETAPRRGVLHTVEVDSWWLPDTAGTAYRTEHVKTTITPLRVDRNARQMHYLHNAGLFELSGDDFDGVFGLTAASAPALPPYIEVIRRFPARVQPSAVATTVREHLSRRPSGNPIDRLASCVEHAGTWLPAAGMARFHSWAFGSLRQCGASAELLADLAEYLEAEFPGTASAAAPLRSVAANAKAVQFKMARAVSGRNVDVSSALSEMAADWQNALDVITEAVG</sequence>
<evidence type="ECO:0000313" key="1">
    <source>
        <dbReference type="EMBL" id="TDK87457.1"/>
    </source>
</evidence>
<dbReference type="Pfam" id="PF08893">
    <property type="entry name" value="DUF1839"/>
    <property type="match status" value="1"/>
</dbReference>
<accession>A0A4R5WDF1</accession>
<evidence type="ECO:0000313" key="2">
    <source>
        <dbReference type="Proteomes" id="UP000294929"/>
    </source>
</evidence>
<protein>
    <submittedName>
        <fullName evidence="1">DUF1839 family protein</fullName>
    </submittedName>
</protein>
<dbReference type="EMBL" id="SDLO01000014">
    <property type="protein sequence ID" value="TDK87457.1"/>
    <property type="molecule type" value="Genomic_DNA"/>
</dbReference>
<name>A0A4R5WDF1_MYCMU</name>
<comment type="caution">
    <text evidence="1">The sequence shown here is derived from an EMBL/GenBank/DDBJ whole genome shotgun (WGS) entry which is preliminary data.</text>
</comment>
<gene>
    <name evidence="1" type="ORF">EUA03_17980</name>
</gene>
<dbReference type="RefSeq" id="WP_133427415.1">
    <property type="nucleotide sequence ID" value="NZ_SDLO01000014.1"/>
</dbReference>
<proteinExistence type="predicted"/>
<organism evidence="1 2">
    <name type="scientific">Mycolicibacterium mucogenicum</name>
    <name type="common">Mycobacterium mucogenicum</name>
    <dbReference type="NCBI Taxonomy" id="56689"/>
    <lineage>
        <taxon>Bacteria</taxon>
        <taxon>Bacillati</taxon>
        <taxon>Actinomycetota</taxon>
        <taxon>Actinomycetes</taxon>
        <taxon>Mycobacteriales</taxon>
        <taxon>Mycobacteriaceae</taxon>
        <taxon>Mycolicibacterium</taxon>
    </lineage>
</organism>
<dbReference type="AlphaFoldDB" id="A0A4R5WDF1"/>
<dbReference type="Proteomes" id="UP000294929">
    <property type="component" value="Unassembled WGS sequence"/>
</dbReference>
<reference evidence="1 2" key="1">
    <citation type="submission" date="2019-01" db="EMBL/GenBank/DDBJ databases">
        <title>High-quality-draft genome sequences of five non-tuberculosis mycobacteriaceae isolated from a nosocomial environment.</title>
        <authorList>
            <person name="Tiago I."/>
            <person name="Alarico S."/>
            <person name="Pereira S.G."/>
            <person name="Coelho C."/>
            <person name="Maranha A."/>
            <person name="Empadinhas N."/>
        </authorList>
    </citation>
    <scope>NUCLEOTIDE SEQUENCE [LARGE SCALE GENOMIC DNA]</scope>
    <source>
        <strain evidence="1 2">24AIII</strain>
    </source>
</reference>
<dbReference type="InterPro" id="IPR014989">
    <property type="entry name" value="DUF1839"/>
</dbReference>